<dbReference type="EMBL" id="AUWU02000002">
    <property type="protein sequence ID" value="KAH0575928.1"/>
    <property type="molecule type" value="Genomic_DNA"/>
</dbReference>
<keyword evidence="4" id="KW-1185">Reference proteome</keyword>
<dbReference type="AlphaFoldDB" id="V6LFD5"/>
<accession>V6LFD5</accession>
<reference evidence="3" key="2">
    <citation type="submission" date="2020-12" db="EMBL/GenBank/DDBJ databases">
        <title>New Spironucleus salmonicida genome in near-complete chromosomes.</title>
        <authorList>
            <person name="Xu F."/>
            <person name="Kurt Z."/>
            <person name="Jimenez-Gonzalez A."/>
            <person name="Astvaldsson A."/>
            <person name="Andersson J.O."/>
            <person name="Svard S.G."/>
        </authorList>
    </citation>
    <scope>NUCLEOTIDE SEQUENCE</scope>
    <source>
        <strain evidence="3">ATCC 50377</strain>
    </source>
</reference>
<evidence type="ECO:0000256" key="1">
    <source>
        <dbReference type="SAM" id="MobiDB-lite"/>
    </source>
</evidence>
<dbReference type="VEuPathDB" id="GiardiaDB:SS50377_21462"/>
<evidence type="ECO:0000313" key="3">
    <source>
        <dbReference type="EMBL" id="KAH0575928.1"/>
    </source>
</evidence>
<dbReference type="Proteomes" id="UP000018208">
    <property type="component" value="Unassembled WGS sequence"/>
</dbReference>
<protein>
    <submittedName>
        <fullName evidence="2">Uncharacterized protein</fullName>
    </submittedName>
</protein>
<dbReference type="EMBL" id="KI546160">
    <property type="protein sequence ID" value="EST42416.1"/>
    <property type="molecule type" value="Genomic_DNA"/>
</dbReference>
<gene>
    <name evidence="2" type="ORF">SS50377_17971</name>
    <name evidence="3" type="ORF">SS50377_21462</name>
</gene>
<name>V6LFD5_9EUKA</name>
<proteinExistence type="predicted"/>
<sequence length="289" mass="33332">MPQLNACHEMKKHLRQLQSLLNPKQATINLSRATILGFKKIWDRNFFSTAEFVEVDQISIQQIEQLFEKTGYISKQQASDVIAAIDQIEDIIKHRETDMYGQELSQSMGMSSWKLNTGSIQVQIDDLNSEIAEKNALIQELNDEIQRLKSNKVTQNNKPKTPSILGKIPTEIKPEKEQPQPSYVCNDNVAAKVEVEGCFYYQYQQQYNNDLCGSVNIQNENKMIVNILKDRMFELGACQEEIDQILRDVPRMEKVKCVKKVCERLLEIMRKDMSEEMISIILQGRPCVV</sequence>
<organism evidence="2">
    <name type="scientific">Spironucleus salmonicida</name>
    <dbReference type="NCBI Taxonomy" id="348837"/>
    <lineage>
        <taxon>Eukaryota</taxon>
        <taxon>Metamonada</taxon>
        <taxon>Diplomonadida</taxon>
        <taxon>Hexamitidae</taxon>
        <taxon>Hexamitinae</taxon>
        <taxon>Spironucleus</taxon>
    </lineage>
</organism>
<reference evidence="2 3" key="1">
    <citation type="journal article" date="2014" name="PLoS Genet.">
        <title>The Genome of Spironucleus salmonicida Highlights a Fish Pathogen Adapted to Fluctuating Environments.</title>
        <authorList>
            <person name="Xu F."/>
            <person name="Jerlstrom-Hultqvist J."/>
            <person name="Einarsson E."/>
            <person name="Astvaldsson A."/>
            <person name="Svard S.G."/>
            <person name="Andersson J.O."/>
        </authorList>
    </citation>
    <scope>NUCLEOTIDE SEQUENCE</scope>
    <source>
        <strain evidence="3">ATCC 50377</strain>
    </source>
</reference>
<evidence type="ECO:0000313" key="2">
    <source>
        <dbReference type="EMBL" id="EST42416.1"/>
    </source>
</evidence>
<feature type="region of interest" description="Disordered" evidence="1">
    <location>
        <begin position="154"/>
        <end position="181"/>
    </location>
</feature>
<evidence type="ECO:0000313" key="4">
    <source>
        <dbReference type="Proteomes" id="UP000018208"/>
    </source>
</evidence>